<reference evidence="1" key="1">
    <citation type="journal article" date="2014" name="Front. Microbiol.">
        <title>High frequency of phylogenetically diverse reductive dehalogenase-homologous genes in deep subseafloor sedimentary metagenomes.</title>
        <authorList>
            <person name="Kawai M."/>
            <person name="Futagami T."/>
            <person name="Toyoda A."/>
            <person name="Takaki Y."/>
            <person name="Nishi S."/>
            <person name="Hori S."/>
            <person name="Arai W."/>
            <person name="Tsubouchi T."/>
            <person name="Morono Y."/>
            <person name="Uchiyama I."/>
            <person name="Ito T."/>
            <person name="Fujiyama A."/>
            <person name="Inagaki F."/>
            <person name="Takami H."/>
        </authorList>
    </citation>
    <scope>NUCLEOTIDE SEQUENCE</scope>
    <source>
        <strain evidence="1">Expedition CK06-06</strain>
    </source>
</reference>
<name>X1U1E9_9ZZZZ</name>
<comment type="caution">
    <text evidence="1">The sequence shown here is derived from an EMBL/GenBank/DDBJ whole genome shotgun (WGS) entry which is preliminary data.</text>
</comment>
<evidence type="ECO:0000313" key="1">
    <source>
        <dbReference type="EMBL" id="GAI93650.1"/>
    </source>
</evidence>
<protein>
    <submittedName>
        <fullName evidence="1">Uncharacterized protein</fullName>
    </submittedName>
</protein>
<organism evidence="1">
    <name type="scientific">marine sediment metagenome</name>
    <dbReference type="NCBI Taxonomy" id="412755"/>
    <lineage>
        <taxon>unclassified sequences</taxon>
        <taxon>metagenomes</taxon>
        <taxon>ecological metagenomes</taxon>
    </lineage>
</organism>
<proteinExistence type="predicted"/>
<feature type="non-terminal residue" evidence="1">
    <location>
        <position position="57"/>
    </location>
</feature>
<dbReference type="AlphaFoldDB" id="X1U1E9"/>
<gene>
    <name evidence="1" type="ORF">S12H4_26954</name>
</gene>
<dbReference type="EMBL" id="BARW01015342">
    <property type="protein sequence ID" value="GAI93650.1"/>
    <property type="molecule type" value="Genomic_DNA"/>
</dbReference>
<accession>X1U1E9</accession>
<sequence>MKDRSDKARSYTGALMDIGEPGEAYIARYLEREYVKVIPVGKEKRRRDYRCFLANGV</sequence>